<proteinExistence type="predicted"/>
<feature type="compositionally biased region" description="Low complexity" evidence="3">
    <location>
        <begin position="570"/>
        <end position="584"/>
    </location>
</feature>
<evidence type="ECO:0000313" key="6">
    <source>
        <dbReference type="Proteomes" id="UP000219799"/>
    </source>
</evidence>
<dbReference type="GO" id="GO:0005737">
    <property type="term" value="C:cytoplasm"/>
    <property type="evidence" value="ECO:0007669"/>
    <property type="project" value="TreeGrafter"/>
</dbReference>
<feature type="compositionally biased region" description="Basic residues" evidence="3">
    <location>
        <begin position="506"/>
        <end position="531"/>
    </location>
</feature>
<name>A0A1C3L034_PLAMA</name>
<evidence type="ECO:0000256" key="2">
    <source>
        <dbReference type="PROSITE-ProRule" id="PRU00176"/>
    </source>
</evidence>
<dbReference type="InterPro" id="IPR012677">
    <property type="entry name" value="Nucleotide-bd_a/b_plait_sf"/>
</dbReference>
<evidence type="ECO:0000259" key="4">
    <source>
        <dbReference type="PROSITE" id="PS50102"/>
    </source>
</evidence>
<feature type="domain" description="RRM" evidence="4">
    <location>
        <begin position="165"/>
        <end position="240"/>
    </location>
</feature>
<reference evidence="5 6" key="1">
    <citation type="submission" date="2016-06" db="EMBL/GenBank/DDBJ databases">
        <authorList>
            <consortium name="Pathogen Informatics"/>
        </authorList>
    </citation>
    <scope>NUCLEOTIDE SEQUENCE [LARGE SCALE GENOMIC DNA]</scope>
    <source>
        <strain evidence="5">PmlGA01</strain>
    </source>
</reference>
<gene>
    <name evidence="5" type="primary">PmlGA01_110044500</name>
    <name evidence="5" type="ORF">PMLGA01_110044500</name>
</gene>
<dbReference type="GO" id="GO:0005634">
    <property type="term" value="C:nucleus"/>
    <property type="evidence" value="ECO:0007669"/>
    <property type="project" value="TreeGrafter"/>
</dbReference>
<feature type="compositionally biased region" description="Basic and acidic residues" evidence="3">
    <location>
        <begin position="592"/>
        <end position="608"/>
    </location>
</feature>
<dbReference type="EMBL" id="LT594499">
    <property type="protein sequence ID" value="SBT79847.1"/>
    <property type="molecule type" value="Genomic_DNA"/>
</dbReference>
<dbReference type="InterPro" id="IPR050374">
    <property type="entry name" value="RRT5_SRSF_SR"/>
</dbReference>
<dbReference type="InterPro" id="IPR035979">
    <property type="entry name" value="RBD_domain_sf"/>
</dbReference>
<protein>
    <submittedName>
        <fullName evidence="5">RNA-binding protein, putative</fullName>
    </submittedName>
</protein>
<organism evidence="5 6">
    <name type="scientific">Plasmodium malariae</name>
    <dbReference type="NCBI Taxonomy" id="5858"/>
    <lineage>
        <taxon>Eukaryota</taxon>
        <taxon>Sar</taxon>
        <taxon>Alveolata</taxon>
        <taxon>Apicomplexa</taxon>
        <taxon>Aconoidasida</taxon>
        <taxon>Haemosporida</taxon>
        <taxon>Plasmodiidae</taxon>
        <taxon>Plasmodium</taxon>
        <taxon>Plasmodium (Plasmodium)</taxon>
    </lineage>
</organism>
<dbReference type="SMART" id="SM00360">
    <property type="entry name" value="RRM"/>
    <property type="match status" value="2"/>
</dbReference>
<feature type="compositionally biased region" description="Basic and acidic residues" evidence="3">
    <location>
        <begin position="615"/>
        <end position="629"/>
    </location>
</feature>
<keyword evidence="1 2" id="KW-0694">RNA-binding</keyword>
<dbReference type="VEuPathDB" id="PlasmoDB:PmUG01_11056700"/>
<dbReference type="Pfam" id="PF00076">
    <property type="entry name" value="RRM_1"/>
    <property type="match status" value="2"/>
</dbReference>
<evidence type="ECO:0000256" key="3">
    <source>
        <dbReference type="SAM" id="MobiDB-lite"/>
    </source>
</evidence>
<evidence type="ECO:0000256" key="1">
    <source>
        <dbReference type="ARBA" id="ARBA00022884"/>
    </source>
</evidence>
<feature type="compositionally biased region" description="Basic and acidic residues" evidence="3">
    <location>
        <begin position="496"/>
        <end position="505"/>
    </location>
</feature>
<dbReference type="Proteomes" id="UP000219799">
    <property type="component" value="Chromosome 11"/>
</dbReference>
<sequence length="629" mass="73247">MSLNFSIANVVYVKNLSTDVTEKDIKEKFESCDEIISVTFKNFPGINQKYCQIEFKSSEGITKASRLNGEHLLNVPMVVTVIEPVIHSQSVTDNFNINETEKNVNNPLDLRSSNSTNNNVQNNIQYQNLQNILLHKQLISEQNKGLVDFQNSLNEQNNKFDVFSKIIYIENLPHNYSEEDVKSLFKNVGNTTSYKLQYNEQKKVNAAFVEFMNEEQAKAALNLNGIKVGKNVISIRDAYSLINEKDIIKNNFSFYSNSTTSSNNNTKGENKNDHLTVINKNPVVNEKVEKVLALKEKLTLKLCAMYNPNLLLVNNLVQANQLLLSTTDRGENNVSSNTNNINNISNYIKSDVNNNNSLNNNNEKHEGKKKIVECKKVLTNSYEDCVSSGKTDVQKKNHNHDGRDNHDSNDYHSDSNSNDDNKEGIEKKKGKEKGCSKYRNISRSTERRSYSRNCKNKLSASRDESCSPSARSRCRSRTRGRSRKRERSNYRSRSNCRSESDYNDRRHSKTSSRRKHIYNKHKSRKRKKHNNSRSISPNYSRSNSRSSSETERNNRYYYNKEKKKIKIRKNYYSSSPSYSKSSNSSRRRRRRESSSHKPWWVKESEKMQMRRRLKEKQMREMAYRDRYRR</sequence>
<dbReference type="PROSITE" id="PS50102">
    <property type="entry name" value="RRM"/>
    <property type="match status" value="2"/>
</dbReference>
<feature type="compositionally biased region" description="Basic and acidic residues" evidence="3">
    <location>
        <begin position="548"/>
        <end position="560"/>
    </location>
</feature>
<dbReference type="SUPFAM" id="SSF54928">
    <property type="entry name" value="RNA-binding domain, RBD"/>
    <property type="match status" value="2"/>
</dbReference>
<evidence type="ECO:0000313" key="5">
    <source>
        <dbReference type="EMBL" id="SBT79847.1"/>
    </source>
</evidence>
<feature type="domain" description="RRM" evidence="4">
    <location>
        <begin position="9"/>
        <end position="84"/>
    </location>
</feature>
<dbReference type="PANTHER" id="PTHR23003">
    <property type="entry name" value="RNA RECOGNITION MOTIF RRM DOMAIN CONTAINING PROTEIN"/>
    <property type="match status" value="1"/>
</dbReference>
<feature type="region of interest" description="Disordered" evidence="3">
    <location>
        <begin position="386"/>
        <end position="629"/>
    </location>
</feature>
<feature type="compositionally biased region" description="Basic and acidic residues" evidence="3">
    <location>
        <begin position="392"/>
        <end position="435"/>
    </location>
</feature>
<dbReference type="Gene3D" id="3.30.70.330">
    <property type="match status" value="2"/>
</dbReference>
<feature type="compositionally biased region" description="Low complexity" evidence="3">
    <location>
        <begin position="532"/>
        <end position="547"/>
    </location>
</feature>
<feature type="compositionally biased region" description="Basic residues" evidence="3">
    <location>
        <begin position="472"/>
        <end position="486"/>
    </location>
</feature>
<dbReference type="CDD" id="cd00590">
    <property type="entry name" value="RRM_SF"/>
    <property type="match status" value="1"/>
</dbReference>
<accession>A0A1C3L034</accession>
<dbReference type="AlphaFoldDB" id="A0A1C3L034"/>
<dbReference type="GO" id="GO:0003729">
    <property type="term" value="F:mRNA binding"/>
    <property type="evidence" value="ECO:0007669"/>
    <property type="project" value="TreeGrafter"/>
</dbReference>
<dbReference type="InterPro" id="IPR000504">
    <property type="entry name" value="RRM_dom"/>
</dbReference>